<dbReference type="AlphaFoldDB" id="H2AV51"/>
<name>H2AV51_KAZAF</name>
<dbReference type="InParanoid" id="H2AV51"/>
<reference evidence="2 3" key="1">
    <citation type="journal article" date="2011" name="Proc. Natl. Acad. Sci. U.S.A.">
        <title>Evolutionary erosion of yeast sex chromosomes by mating-type switching accidents.</title>
        <authorList>
            <person name="Gordon J.L."/>
            <person name="Armisen D."/>
            <person name="Proux-Wera E."/>
            <person name="Oheigeartaigh S.S."/>
            <person name="Byrne K.P."/>
            <person name="Wolfe K.H."/>
        </authorList>
    </citation>
    <scope>NUCLEOTIDE SEQUENCE [LARGE SCALE GENOMIC DNA]</scope>
    <source>
        <strain evidence="3">ATCC 22294 / BCRC 22015 / CBS 2517 / CECT 1963 / NBRC 1671 / NRRL Y-8276</strain>
    </source>
</reference>
<feature type="compositionally biased region" description="Basic residues" evidence="1">
    <location>
        <begin position="279"/>
        <end position="291"/>
    </location>
</feature>
<dbReference type="RefSeq" id="XP_003957386.1">
    <property type="nucleotide sequence ID" value="XM_003957337.1"/>
</dbReference>
<evidence type="ECO:0000313" key="3">
    <source>
        <dbReference type="Proteomes" id="UP000005220"/>
    </source>
</evidence>
<protein>
    <submittedName>
        <fullName evidence="2">Uncharacterized protein</fullName>
    </submittedName>
</protein>
<dbReference type="FunCoup" id="H2AV51">
    <property type="interactions" value="30"/>
</dbReference>
<dbReference type="eggNOG" id="ENOG502SDIG">
    <property type="taxonomic scope" value="Eukaryota"/>
</dbReference>
<accession>H2AV51</accession>
<dbReference type="EMBL" id="HE650825">
    <property type="protein sequence ID" value="CCF58251.1"/>
    <property type="molecule type" value="Genomic_DNA"/>
</dbReference>
<dbReference type="Proteomes" id="UP000005220">
    <property type="component" value="Chromosome 5"/>
</dbReference>
<gene>
    <name evidence="2" type="primary">KAFR0E00970</name>
    <name evidence="2" type="ORF">KAFR_0E00970</name>
</gene>
<organism evidence="2 3">
    <name type="scientific">Kazachstania africana (strain ATCC 22294 / BCRC 22015 / CBS 2517 / CECT 1963 / NBRC 1671 / NRRL Y-8276)</name>
    <name type="common">Yeast</name>
    <name type="synonym">Kluyveromyces africanus</name>
    <dbReference type="NCBI Taxonomy" id="1071382"/>
    <lineage>
        <taxon>Eukaryota</taxon>
        <taxon>Fungi</taxon>
        <taxon>Dikarya</taxon>
        <taxon>Ascomycota</taxon>
        <taxon>Saccharomycotina</taxon>
        <taxon>Saccharomycetes</taxon>
        <taxon>Saccharomycetales</taxon>
        <taxon>Saccharomycetaceae</taxon>
        <taxon>Kazachstania</taxon>
    </lineage>
</organism>
<dbReference type="OrthoDB" id="4067097at2759"/>
<feature type="region of interest" description="Disordered" evidence="1">
    <location>
        <begin position="278"/>
        <end position="307"/>
    </location>
</feature>
<proteinExistence type="predicted"/>
<dbReference type="GeneID" id="13882830"/>
<dbReference type="HOGENOM" id="CLU_078843_0_0_1"/>
<keyword evidence="3" id="KW-1185">Reference proteome</keyword>
<evidence type="ECO:0000313" key="2">
    <source>
        <dbReference type="EMBL" id="CCF58251.1"/>
    </source>
</evidence>
<dbReference type="KEGG" id="kaf:KAFR_0E00970"/>
<sequence length="307" mass="35251">MQLRKRKKVDYSSMDEDHDEQLGVEVPDVKSAGDDTIRSYLPRVKTEAKDIPLQIIPRRNKPLLRISKPVVQSQGRVSNVKIVKLKRPSFLDRNDVDDDSRIVDVEMLESHAARLDRLIVLQNELYYKDLTGPKYMGPKHFEALRLPSDIKNLRRISQGLQTLISHRKKLEANADATETYVSKTSPGSMSHLMGLNNLTRFTKEEILNQISRIHNIDITDIKDIKDIKYGPGDRAKNVANGVDLLDSNHININEVKSISRKLDKELMKERDNSLAWPAKGKKKFKHSKKQANNRPTKFQNIPLYNLT</sequence>
<feature type="region of interest" description="Disordered" evidence="1">
    <location>
        <begin position="1"/>
        <end position="23"/>
    </location>
</feature>
<evidence type="ECO:0000256" key="1">
    <source>
        <dbReference type="SAM" id="MobiDB-lite"/>
    </source>
</evidence>